<dbReference type="AlphaFoldDB" id="A0A4C1WHN1"/>
<dbReference type="EMBL" id="BGZK01000549">
    <property type="protein sequence ID" value="GBP49637.1"/>
    <property type="molecule type" value="Genomic_DNA"/>
</dbReference>
<feature type="compositionally biased region" description="Basic and acidic residues" evidence="1">
    <location>
        <begin position="241"/>
        <end position="258"/>
    </location>
</feature>
<sequence length="314" mass="34954">MIPEVIIGYWTVGRQCCEWVPGTLIIINVSGPDKNRSHHLKKLRSPSAGDNGRCLQEAITRLINFSLSNHNMPELPSRQWHEIGRKATLERLLKEAPDATNKPRLRAALTSEYAQPHHHVLNDIIRRALIFTNVPSTFKTPDLSCSGECSNTDLLPCEDRAFDGADPHVAGAGAAVRASSVPPPPALSRALAARVLLRVKHHFQYSLHSYQNLCARYYGVQMRSELKTGIEYKLKTKPELEQTAKQKSEPRLDLEPMTRGESGFKTGSKSVRGLKIKILGPSAVQIKPARIGDHEEMLSSQYAIATSATRNEWI</sequence>
<organism evidence="2 3">
    <name type="scientific">Eumeta variegata</name>
    <name type="common">Bagworm moth</name>
    <name type="synonym">Eumeta japonica</name>
    <dbReference type="NCBI Taxonomy" id="151549"/>
    <lineage>
        <taxon>Eukaryota</taxon>
        <taxon>Metazoa</taxon>
        <taxon>Ecdysozoa</taxon>
        <taxon>Arthropoda</taxon>
        <taxon>Hexapoda</taxon>
        <taxon>Insecta</taxon>
        <taxon>Pterygota</taxon>
        <taxon>Neoptera</taxon>
        <taxon>Endopterygota</taxon>
        <taxon>Lepidoptera</taxon>
        <taxon>Glossata</taxon>
        <taxon>Ditrysia</taxon>
        <taxon>Tineoidea</taxon>
        <taxon>Psychidae</taxon>
        <taxon>Oiketicinae</taxon>
        <taxon>Eumeta</taxon>
    </lineage>
</organism>
<proteinExistence type="predicted"/>
<evidence type="ECO:0000313" key="2">
    <source>
        <dbReference type="EMBL" id="GBP49637.1"/>
    </source>
</evidence>
<keyword evidence="3" id="KW-1185">Reference proteome</keyword>
<comment type="caution">
    <text evidence="2">The sequence shown here is derived from an EMBL/GenBank/DDBJ whole genome shotgun (WGS) entry which is preliminary data.</text>
</comment>
<feature type="region of interest" description="Disordered" evidence="1">
    <location>
        <begin position="241"/>
        <end position="266"/>
    </location>
</feature>
<protein>
    <submittedName>
        <fullName evidence="2">Uncharacterized protein</fullName>
    </submittedName>
</protein>
<accession>A0A4C1WHN1</accession>
<evidence type="ECO:0000313" key="3">
    <source>
        <dbReference type="Proteomes" id="UP000299102"/>
    </source>
</evidence>
<reference evidence="2 3" key="1">
    <citation type="journal article" date="2019" name="Commun. Biol.">
        <title>The bagworm genome reveals a unique fibroin gene that provides high tensile strength.</title>
        <authorList>
            <person name="Kono N."/>
            <person name="Nakamura H."/>
            <person name="Ohtoshi R."/>
            <person name="Tomita M."/>
            <person name="Numata K."/>
            <person name="Arakawa K."/>
        </authorList>
    </citation>
    <scope>NUCLEOTIDE SEQUENCE [LARGE SCALE GENOMIC DNA]</scope>
</reference>
<gene>
    <name evidence="2" type="ORF">EVAR_37419_1</name>
</gene>
<name>A0A4C1WHN1_EUMVA</name>
<evidence type="ECO:0000256" key="1">
    <source>
        <dbReference type="SAM" id="MobiDB-lite"/>
    </source>
</evidence>
<dbReference type="Proteomes" id="UP000299102">
    <property type="component" value="Unassembled WGS sequence"/>
</dbReference>